<evidence type="ECO:0000313" key="2">
    <source>
        <dbReference type="EMBL" id="AKU95265.1"/>
    </source>
</evidence>
<sequence length="232" mass="24497">MVVRSHAARSMFLPIAIALAACNGQVEDDASGELTSATSGEFRTESYGTLEVVADGDDVRGHVFRQVGELGDGGVKCEFTFSGRVERDSNGVAYSSFTAADGWETTSGVVTMTRGGPSDSDRAVTLRLDYAPKSCGRVFAAEFVAGYTFQRARAARDPKILGFAPVKAGLAYFSDTVAGTRNKAYVVQGDIVDVLSPDQSGYVRVRHTAANGISTTGYLVLSDLVLGANDAR</sequence>
<dbReference type="Proteomes" id="UP000064967">
    <property type="component" value="Chromosome"/>
</dbReference>
<evidence type="ECO:0000256" key="1">
    <source>
        <dbReference type="SAM" id="SignalP"/>
    </source>
</evidence>
<keyword evidence="3" id="KW-1185">Reference proteome</keyword>
<dbReference type="STRING" id="1391654.AKJ09_01929"/>
<evidence type="ECO:0000313" key="3">
    <source>
        <dbReference type="Proteomes" id="UP000064967"/>
    </source>
</evidence>
<evidence type="ECO:0008006" key="4">
    <source>
        <dbReference type="Google" id="ProtNLM"/>
    </source>
</evidence>
<protein>
    <recommendedName>
        <fullName evidence="4">Lipoprotein</fullName>
    </recommendedName>
</protein>
<organism evidence="2 3">
    <name type="scientific">Labilithrix luteola</name>
    <dbReference type="NCBI Taxonomy" id="1391654"/>
    <lineage>
        <taxon>Bacteria</taxon>
        <taxon>Pseudomonadati</taxon>
        <taxon>Myxococcota</taxon>
        <taxon>Polyangia</taxon>
        <taxon>Polyangiales</taxon>
        <taxon>Labilitrichaceae</taxon>
        <taxon>Labilithrix</taxon>
    </lineage>
</organism>
<dbReference type="KEGG" id="llu:AKJ09_01929"/>
<dbReference type="RefSeq" id="WP_146646742.1">
    <property type="nucleotide sequence ID" value="NZ_CP012333.1"/>
</dbReference>
<name>A0A0K1PP05_9BACT</name>
<dbReference type="PROSITE" id="PS51257">
    <property type="entry name" value="PROKAR_LIPOPROTEIN"/>
    <property type="match status" value="1"/>
</dbReference>
<dbReference type="AlphaFoldDB" id="A0A0K1PP05"/>
<reference evidence="2 3" key="1">
    <citation type="submission" date="2015-08" db="EMBL/GenBank/DDBJ databases">
        <authorList>
            <person name="Babu N.S."/>
            <person name="Beckwith C.J."/>
            <person name="Beseler K.G."/>
            <person name="Brison A."/>
            <person name="Carone J.V."/>
            <person name="Caskin T.P."/>
            <person name="Diamond M."/>
            <person name="Durham M.E."/>
            <person name="Foxe J.M."/>
            <person name="Go M."/>
            <person name="Henderson B.A."/>
            <person name="Jones I.B."/>
            <person name="McGettigan J.A."/>
            <person name="Micheletti S.J."/>
            <person name="Nasrallah M.E."/>
            <person name="Ortiz D."/>
            <person name="Piller C.R."/>
            <person name="Privatt S.R."/>
            <person name="Schneider S.L."/>
            <person name="Sharp S."/>
            <person name="Smith T.C."/>
            <person name="Stanton J.D."/>
            <person name="Ullery H.E."/>
            <person name="Wilson R.J."/>
            <person name="Serrano M.G."/>
            <person name="Buck G."/>
            <person name="Lee V."/>
            <person name="Wang Y."/>
            <person name="Carvalho R."/>
            <person name="Voegtly L."/>
            <person name="Shi R."/>
            <person name="Duckworth R."/>
            <person name="Johnson A."/>
            <person name="Loviza R."/>
            <person name="Walstead R."/>
            <person name="Shah Z."/>
            <person name="Kiflezghi M."/>
            <person name="Wade K."/>
            <person name="Ball S.L."/>
            <person name="Bradley K.W."/>
            <person name="Asai D.J."/>
            <person name="Bowman C.A."/>
            <person name="Russell D.A."/>
            <person name="Pope W.H."/>
            <person name="Jacobs-Sera D."/>
            <person name="Hendrix R.W."/>
            <person name="Hatfull G.F."/>
        </authorList>
    </citation>
    <scope>NUCLEOTIDE SEQUENCE [LARGE SCALE GENOMIC DNA]</scope>
    <source>
        <strain evidence="2 3">DSM 27648</strain>
    </source>
</reference>
<keyword evidence="1" id="KW-0732">Signal</keyword>
<feature type="chain" id="PRO_5005466023" description="Lipoprotein" evidence="1">
    <location>
        <begin position="21"/>
        <end position="232"/>
    </location>
</feature>
<accession>A0A0K1PP05</accession>
<gene>
    <name evidence="2" type="ORF">AKJ09_01929</name>
</gene>
<proteinExistence type="predicted"/>
<dbReference type="EMBL" id="CP012333">
    <property type="protein sequence ID" value="AKU95265.1"/>
    <property type="molecule type" value="Genomic_DNA"/>
</dbReference>
<feature type="signal peptide" evidence="1">
    <location>
        <begin position="1"/>
        <end position="20"/>
    </location>
</feature>